<organism evidence="1 2">
    <name type="scientific">Haematococcus lacustris</name>
    <name type="common">Green alga</name>
    <name type="synonym">Haematococcus pluvialis</name>
    <dbReference type="NCBI Taxonomy" id="44745"/>
    <lineage>
        <taxon>Eukaryota</taxon>
        <taxon>Viridiplantae</taxon>
        <taxon>Chlorophyta</taxon>
        <taxon>core chlorophytes</taxon>
        <taxon>Chlorophyceae</taxon>
        <taxon>CS clade</taxon>
        <taxon>Chlamydomonadales</taxon>
        <taxon>Haematococcaceae</taxon>
        <taxon>Haematococcus</taxon>
    </lineage>
</organism>
<dbReference type="EMBL" id="BLLF01000110">
    <property type="protein sequence ID" value="GFH07708.1"/>
    <property type="molecule type" value="Genomic_DNA"/>
</dbReference>
<keyword evidence="2" id="KW-1185">Reference proteome</keyword>
<gene>
    <name evidence="1" type="ORF">HaLaN_02545</name>
</gene>
<evidence type="ECO:0000313" key="2">
    <source>
        <dbReference type="Proteomes" id="UP000485058"/>
    </source>
</evidence>
<dbReference type="AlphaFoldDB" id="A0A699YIJ7"/>
<reference evidence="1 2" key="1">
    <citation type="submission" date="2020-02" db="EMBL/GenBank/DDBJ databases">
        <title>Draft genome sequence of Haematococcus lacustris strain NIES-144.</title>
        <authorList>
            <person name="Morimoto D."/>
            <person name="Nakagawa S."/>
            <person name="Yoshida T."/>
            <person name="Sawayama S."/>
        </authorList>
    </citation>
    <scope>NUCLEOTIDE SEQUENCE [LARGE SCALE GENOMIC DNA]</scope>
    <source>
        <strain evidence="1 2">NIES-144</strain>
    </source>
</reference>
<dbReference type="Proteomes" id="UP000485058">
    <property type="component" value="Unassembled WGS sequence"/>
</dbReference>
<accession>A0A699YIJ7</accession>
<protein>
    <submittedName>
        <fullName evidence="1">Uncharacterized protein</fullName>
    </submittedName>
</protein>
<comment type="caution">
    <text evidence="1">The sequence shown here is derived from an EMBL/GenBank/DDBJ whole genome shotgun (WGS) entry which is preliminary data.</text>
</comment>
<proteinExistence type="predicted"/>
<sequence length="74" mass="7904">MTEDAVVLNNRGVTPPARIISNALGSVAGHNRYLEPGPAAVRCRDASFVAQRPHAFPPRELRAAAQLCTRATPV</sequence>
<evidence type="ECO:0000313" key="1">
    <source>
        <dbReference type="EMBL" id="GFH07708.1"/>
    </source>
</evidence>
<name>A0A699YIJ7_HAELA</name>